<evidence type="ECO:0000256" key="13">
    <source>
        <dbReference type="SAM" id="Phobius"/>
    </source>
</evidence>
<evidence type="ECO:0000256" key="10">
    <source>
        <dbReference type="ARBA" id="ARBA00064635"/>
    </source>
</evidence>
<evidence type="ECO:0000313" key="16">
    <source>
        <dbReference type="EMBL" id="CAH0726325.1"/>
    </source>
</evidence>
<keyword evidence="17" id="KW-1185">Reference proteome</keyword>
<feature type="region of interest" description="Disordered" evidence="12">
    <location>
        <begin position="166"/>
        <end position="189"/>
    </location>
</feature>
<feature type="compositionally biased region" description="Basic and acidic residues" evidence="12">
    <location>
        <begin position="620"/>
        <end position="644"/>
    </location>
</feature>
<feature type="region of interest" description="Disordered" evidence="12">
    <location>
        <begin position="1003"/>
        <end position="1051"/>
    </location>
</feature>
<keyword evidence="7" id="KW-0325">Glycoprotein</keyword>
<evidence type="ECO:0000256" key="9">
    <source>
        <dbReference type="ARBA" id="ARBA00061226"/>
    </source>
</evidence>
<feature type="compositionally biased region" description="Basic and acidic residues" evidence="12">
    <location>
        <begin position="129"/>
        <end position="141"/>
    </location>
</feature>
<evidence type="ECO:0000256" key="12">
    <source>
        <dbReference type="SAM" id="MobiDB-lite"/>
    </source>
</evidence>
<dbReference type="PROSITE" id="PS51469">
    <property type="entry name" value="SUN"/>
    <property type="match status" value="1"/>
</dbReference>
<feature type="compositionally biased region" description="Basic and acidic residues" evidence="12">
    <location>
        <begin position="556"/>
        <end position="579"/>
    </location>
</feature>
<evidence type="ECO:0000256" key="4">
    <source>
        <dbReference type="ARBA" id="ARBA00022824"/>
    </source>
</evidence>
<evidence type="ECO:0000256" key="5">
    <source>
        <dbReference type="ARBA" id="ARBA00022989"/>
    </source>
</evidence>
<feature type="compositionally biased region" description="Basic residues" evidence="12">
    <location>
        <begin position="1038"/>
        <end position="1051"/>
    </location>
</feature>
<sequence>MSPPRALLAGLLLCQLLSYGGHQGLTKIFYTLPDTGQPPILISLVENAKLDLRPPDDLLFVNDSEQHNETTSFAIVDSAADEEEKTIGSVEKESTEPRLVVKAKPMHETRQIDDAFQSTTSVPNVEVSVESHPEEKLEESTPAKQETPQEDIPSFSEWAQKQLAEAEKQDTVLNHSSQPSHSNTNFSSKSTKLRSKNYASLACGAKVVAVNPEAVSASSILSATRDEYMLNTCTSRIWFVVELCEAVQAQKIEIANFELFSSTPKDIAVYFSDRFPTREWTDVGQFTVQDTREIQSFDLYPHLFGKFIKVEMLSHHGSEHFCPISQFKVYGTSEFEVLEKESSQHSAHIDDDEDDEIIDIPDVPAAEVEPSKNLFGSARDAVMSIMKKAAQALVKTEVPKNVSSERNDTSTDSMYKKCCSPSHIIVCDNCSETLYNDVYELLSCSSDRLTSLVRTVFLRDTLKCTSVCQTYGLDFKSTKTIEFGDERVAYINALFPPKYLAALCNILAIKEKKVVLNTSFETEMNVTSNVTVEETPQNVSSETNSEQVILVPIKNETGDDKNDSTAQPDDKTIVPEQKIDNLPIELPKDEKDKSDTCKDDIQAILEEKQPTPEPQEDPVSEEKQMETNNENENKDNSKPDSKNSKDIIIEKSKETSNADELNDQVLIDSESFISDLDSIAVDPTPAGTHAALNQNQAQATLQKESVFLRLSNRVKTLERNMSLSGQYLEELSRRYKKQVEEMQKSFEKTMLHMTDERRKTNEREQKYLEQMTNLQDQLAQMTIAMKLLMEERDSWFGNISFTKFIIYQSIIITIVFYYMSKKRKPETILVPIPKKIKKRQDKFRRKSVEGVSGHATPSTKKRRPSEEAFQIARQSTDEMEKENDSGEWQVAKKNRRRKTSIIHRSVEVDVRDVAQDGIRELQENTITLDEGVYFVPVPEPKEFPDTKEKELPKTNGSFFNNLKTKTMKTRRLSSPAFLRTFNRQSSRSNPSPVVRTLEPIFNGKLGKKASSESPTGSLWSESTDISQNGHPESENGGKKKKSLKNILKKVF</sequence>
<feature type="signal peptide" evidence="14">
    <location>
        <begin position="1"/>
        <end position="22"/>
    </location>
</feature>
<feature type="chain" id="PRO_5035438700" description="SUN domain-containing protein" evidence="14">
    <location>
        <begin position="23"/>
        <end position="1051"/>
    </location>
</feature>
<evidence type="ECO:0000256" key="3">
    <source>
        <dbReference type="ARBA" id="ARBA00022729"/>
    </source>
</evidence>
<feature type="transmembrane region" description="Helical" evidence="13">
    <location>
        <begin position="795"/>
        <end position="819"/>
    </location>
</feature>
<name>A0A8J9VSG7_9NEOP</name>
<feature type="compositionally biased region" description="Polar residues" evidence="12">
    <location>
        <begin position="1011"/>
        <end position="1030"/>
    </location>
</feature>
<evidence type="ECO:0000256" key="1">
    <source>
        <dbReference type="ARBA" id="ARBA00004389"/>
    </source>
</evidence>
<reference evidence="16" key="1">
    <citation type="submission" date="2021-12" db="EMBL/GenBank/DDBJ databases">
        <authorList>
            <person name="Martin H S."/>
        </authorList>
    </citation>
    <scope>NUCLEOTIDE SEQUENCE</scope>
</reference>
<keyword evidence="11" id="KW-0175">Coiled coil</keyword>
<dbReference type="GO" id="GO:0005789">
    <property type="term" value="C:endoplasmic reticulum membrane"/>
    <property type="evidence" value="ECO:0007669"/>
    <property type="project" value="UniProtKB-SubCell"/>
</dbReference>
<dbReference type="InterPro" id="IPR008979">
    <property type="entry name" value="Galactose-bd-like_sf"/>
</dbReference>
<dbReference type="Pfam" id="PF07738">
    <property type="entry name" value="Sad1_UNC"/>
    <property type="match status" value="1"/>
</dbReference>
<keyword evidence="3 14" id="KW-0732">Signal</keyword>
<dbReference type="GO" id="GO:0034975">
    <property type="term" value="P:protein folding in endoplasmic reticulum"/>
    <property type="evidence" value="ECO:0007669"/>
    <property type="project" value="TreeGrafter"/>
</dbReference>
<dbReference type="OrthoDB" id="266334at2759"/>
<feature type="region of interest" description="Disordered" evidence="12">
    <location>
        <begin position="112"/>
        <end position="153"/>
    </location>
</feature>
<keyword evidence="6 13" id="KW-0472">Membrane</keyword>
<dbReference type="EMBL" id="OV170226">
    <property type="protein sequence ID" value="CAH0726325.1"/>
    <property type="molecule type" value="Genomic_DNA"/>
</dbReference>
<evidence type="ECO:0000256" key="7">
    <source>
        <dbReference type="ARBA" id="ARBA00023180"/>
    </source>
</evidence>
<comment type="subunit">
    <text evidence="10">Interacts with EMP65.</text>
</comment>
<feature type="domain" description="SUN" evidence="15">
    <location>
        <begin position="174"/>
        <end position="334"/>
    </location>
</feature>
<feature type="compositionally biased region" description="Polar residues" evidence="12">
    <location>
        <begin position="533"/>
        <end position="547"/>
    </location>
</feature>
<dbReference type="InterPro" id="IPR045120">
    <property type="entry name" value="Suco/Slp1-like"/>
</dbReference>
<protein>
    <recommendedName>
        <fullName evidence="15">SUN domain-containing protein</fullName>
    </recommendedName>
</protein>
<organism evidence="16 17">
    <name type="scientific">Brenthis ino</name>
    <name type="common">lesser marbled fritillary</name>
    <dbReference type="NCBI Taxonomy" id="405034"/>
    <lineage>
        <taxon>Eukaryota</taxon>
        <taxon>Metazoa</taxon>
        <taxon>Ecdysozoa</taxon>
        <taxon>Arthropoda</taxon>
        <taxon>Hexapoda</taxon>
        <taxon>Insecta</taxon>
        <taxon>Pterygota</taxon>
        <taxon>Neoptera</taxon>
        <taxon>Endopterygota</taxon>
        <taxon>Lepidoptera</taxon>
        <taxon>Glossata</taxon>
        <taxon>Ditrysia</taxon>
        <taxon>Papilionoidea</taxon>
        <taxon>Nymphalidae</taxon>
        <taxon>Heliconiinae</taxon>
        <taxon>Argynnini</taxon>
        <taxon>Brenthis</taxon>
    </lineage>
</organism>
<keyword evidence="2 13" id="KW-0812">Transmembrane</keyword>
<dbReference type="InterPro" id="IPR012919">
    <property type="entry name" value="SUN_dom"/>
</dbReference>
<evidence type="ECO:0000256" key="2">
    <source>
        <dbReference type="ARBA" id="ARBA00022692"/>
    </source>
</evidence>
<feature type="non-terminal residue" evidence="16">
    <location>
        <position position="1051"/>
    </location>
</feature>
<feature type="compositionally biased region" description="Polar residues" evidence="12">
    <location>
        <begin position="171"/>
        <end position="189"/>
    </location>
</feature>
<accession>A0A8J9VSG7</accession>
<feature type="compositionally biased region" description="Basic and acidic residues" evidence="12">
    <location>
        <begin position="586"/>
        <end position="610"/>
    </location>
</feature>
<proteinExistence type="inferred from homology"/>
<feature type="coiled-coil region" evidence="11">
    <location>
        <begin position="728"/>
        <end position="791"/>
    </location>
</feature>
<feature type="region of interest" description="Disordered" evidence="12">
    <location>
        <begin position="841"/>
        <end position="868"/>
    </location>
</feature>
<dbReference type="PANTHER" id="PTHR12953:SF0">
    <property type="entry name" value="SUN DOMAIN-CONTAINING OSSIFICATION FACTOR"/>
    <property type="match status" value="1"/>
</dbReference>
<comment type="subcellular location">
    <subcellularLocation>
        <location evidence="8">Endomembrane system</location>
        <topology evidence="8">Single-pass type I membrane protein</topology>
    </subcellularLocation>
    <subcellularLocation>
        <location evidence="1">Endoplasmic reticulum membrane</location>
        <topology evidence="1">Single-pass membrane protein</topology>
    </subcellularLocation>
</comment>
<evidence type="ECO:0000256" key="11">
    <source>
        <dbReference type="SAM" id="Coils"/>
    </source>
</evidence>
<evidence type="ECO:0000256" key="8">
    <source>
        <dbReference type="ARBA" id="ARBA00046288"/>
    </source>
</evidence>
<evidence type="ECO:0000259" key="15">
    <source>
        <dbReference type="PROSITE" id="PS51469"/>
    </source>
</evidence>
<dbReference type="SUPFAM" id="SSF49785">
    <property type="entry name" value="Galactose-binding domain-like"/>
    <property type="match status" value="1"/>
</dbReference>
<dbReference type="AlphaFoldDB" id="A0A8J9VSG7"/>
<keyword evidence="5 13" id="KW-1133">Transmembrane helix</keyword>
<feature type="region of interest" description="Disordered" evidence="12">
    <location>
        <begin position="533"/>
        <end position="644"/>
    </location>
</feature>
<evidence type="ECO:0000256" key="14">
    <source>
        <dbReference type="SAM" id="SignalP"/>
    </source>
</evidence>
<evidence type="ECO:0000313" key="17">
    <source>
        <dbReference type="Proteomes" id="UP000838878"/>
    </source>
</evidence>
<comment type="similarity">
    <text evidence="9">Belongs to the SLP1 family.</text>
</comment>
<dbReference type="Gene3D" id="2.60.120.260">
    <property type="entry name" value="Galactose-binding domain-like"/>
    <property type="match status" value="1"/>
</dbReference>
<dbReference type="PANTHER" id="PTHR12953">
    <property type="entry name" value="MEMBRANE PROTEIN CH1 RELATED"/>
    <property type="match status" value="1"/>
</dbReference>
<keyword evidence="4" id="KW-0256">Endoplasmic reticulum</keyword>
<dbReference type="Proteomes" id="UP000838878">
    <property type="component" value="Chromosome 6"/>
</dbReference>
<dbReference type="FunFam" id="2.60.120.260:FF:000099">
    <property type="entry name" value="Uncharacterized protein, isoform C"/>
    <property type="match status" value="1"/>
</dbReference>
<gene>
    <name evidence="16" type="ORF">BINO364_LOCUS11796</name>
</gene>
<evidence type="ECO:0000256" key="6">
    <source>
        <dbReference type="ARBA" id="ARBA00023136"/>
    </source>
</evidence>